<comment type="caution">
    <text evidence="13">The sequence shown here is derived from an EMBL/GenBank/DDBJ whole genome shotgun (WGS) entry which is preliminary data.</text>
</comment>
<dbReference type="GO" id="GO:0005739">
    <property type="term" value="C:mitochondrion"/>
    <property type="evidence" value="ECO:0007669"/>
    <property type="project" value="TreeGrafter"/>
</dbReference>
<comment type="similarity">
    <text evidence="3">Belongs to the FAD-binding oxidoreductase/transferase type 4 family.</text>
</comment>
<dbReference type="OrthoDB" id="5332616at2759"/>
<evidence type="ECO:0000256" key="3">
    <source>
        <dbReference type="ARBA" id="ARBA00008000"/>
    </source>
</evidence>
<gene>
    <name evidence="13" type="ORF">BB560_001464</name>
</gene>
<dbReference type="InterPro" id="IPR016164">
    <property type="entry name" value="FAD-linked_Oxase-like_C"/>
</dbReference>
<feature type="compositionally biased region" description="Pro residues" evidence="10">
    <location>
        <begin position="283"/>
        <end position="293"/>
    </location>
</feature>
<sequence length="884" mass="95844">MGINSPIPSNLGKECAKAAKILSSFIDPFNSKGPDKVVPRDILDRCKGIAVLTVIKGGFIWSGRAGSGLVIARLPDGSWSAPSAIGTAGVGVGGQIGAELTDFLMILNTSSAVKAFSHGGNLTLGANVAVSGAVRNLTPIFSYSKSKGLFAGVSLEGSVILERKDTNEKFYGRRISAKEILSGGVPQPPEASPLYRCIEIKSGSIYSGSGLSRAESFASTQQTYPNPERDPLRYSSPYTASTQPSQNYNSGGYDSTNNHLTTNTYPVEKQSSATSARSISRRVPPPPPPPPVSMPEVKRTALALFSFEGQAPGDLPFRKGDTITIIKSTTTQDDWWEARIGFTGQRIPHLFSQNYSCLSTPTSKQPLFLLAKNNKHSAFGSKTYREMSQTAKVRDQRYKQLTTEDVQKFGSILPKDRMLVSKELGGSCDEKDLEGFNIDWIGKYKGNSQVVLFPVSAQEVSEILKYCNDQSIAVVPQGGNTDLVGASVPVFDEVIISMQKMNKIRSLDQDSGALVCDSGCILESLDDYISGFGLTMPIDLGAKGSCHIGGNVSTNAGGIRYVKYGSLHGSVLGLEAVLPDGTIVNNLSTLRKDSTGYDIKQLFIGAEGTIGIVTGVSILTARKPSSVNATILGLNSYENVRSTFRKAKSQLSEILSAFEFWDTKCMEITSDHFKLAKPFESDYPFYALIETSGSNAEHDEEKLTAFLENLITDEIAQDGVVAQDTTQQKKMWTFREGIPESLGKLGAVYKYDISLPISRLYGIVPDMKQRLIDAGVYAEKDGNPVPGYPVKSVVAFGHIGDGNLHLNIIADKYDPKVSSLIEPYVYEWVNSVEGSISAEHGLGVMKANCLKYTKSPEMIESMKQIKQLFDPKAIMNPYKFLPNE</sequence>
<evidence type="ECO:0000256" key="4">
    <source>
        <dbReference type="ARBA" id="ARBA00022443"/>
    </source>
</evidence>
<dbReference type="Gene3D" id="1.10.45.10">
    <property type="entry name" value="Vanillyl-alcohol Oxidase, Chain A, domain 4"/>
    <property type="match status" value="1"/>
</dbReference>
<feature type="domain" description="FAD-binding PCMH-type" evidence="12">
    <location>
        <begin position="444"/>
        <end position="623"/>
    </location>
</feature>
<dbReference type="SUPFAM" id="SSF50044">
    <property type="entry name" value="SH3-domain"/>
    <property type="match status" value="1"/>
</dbReference>
<dbReference type="STRING" id="133381.A0A2T9ZHR0"/>
<evidence type="ECO:0000259" key="12">
    <source>
        <dbReference type="PROSITE" id="PS51387"/>
    </source>
</evidence>
<accession>A0A2T9ZHR0</accession>
<evidence type="ECO:0008006" key="15">
    <source>
        <dbReference type="Google" id="ProtNLM"/>
    </source>
</evidence>
<dbReference type="FunFam" id="3.30.70.2740:FF:000002">
    <property type="entry name" value="D-2-hydroxyglutarate dehydrogenase mitochondrial"/>
    <property type="match status" value="1"/>
</dbReference>
<dbReference type="InterPro" id="IPR036028">
    <property type="entry name" value="SH3-like_dom_sf"/>
</dbReference>
<dbReference type="InterPro" id="IPR016169">
    <property type="entry name" value="FAD-bd_PCMH_sub2"/>
</dbReference>
<dbReference type="Pfam" id="PF02913">
    <property type="entry name" value="FAD-oxidase_C"/>
    <property type="match status" value="1"/>
</dbReference>
<dbReference type="SUPFAM" id="SSF55103">
    <property type="entry name" value="FAD-linked oxidases, C-terminal domain"/>
    <property type="match status" value="1"/>
</dbReference>
<feature type="compositionally biased region" description="Low complexity" evidence="10">
    <location>
        <begin position="271"/>
        <end position="282"/>
    </location>
</feature>
<dbReference type="GO" id="GO:0071949">
    <property type="term" value="F:FAD binding"/>
    <property type="evidence" value="ECO:0007669"/>
    <property type="project" value="InterPro"/>
</dbReference>
<organism evidence="13 14">
    <name type="scientific">Smittium megazygosporum</name>
    <dbReference type="NCBI Taxonomy" id="133381"/>
    <lineage>
        <taxon>Eukaryota</taxon>
        <taxon>Fungi</taxon>
        <taxon>Fungi incertae sedis</taxon>
        <taxon>Zoopagomycota</taxon>
        <taxon>Kickxellomycotina</taxon>
        <taxon>Harpellomycetes</taxon>
        <taxon>Harpellales</taxon>
        <taxon>Legeriomycetaceae</taxon>
        <taxon>Smittium</taxon>
    </lineage>
</organism>
<dbReference type="GO" id="GO:0004458">
    <property type="term" value="F:D-lactate dehydrogenase (cytochrome) activity"/>
    <property type="evidence" value="ECO:0007669"/>
    <property type="project" value="UniProtKB-EC"/>
</dbReference>
<dbReference type="InterPro" id="IPR036318">
    <property type="entry name" value="FAD-bd_PCMH-like_sf"/>
</dbReference>
<keyword evidence="14" id="KW-1185">Reference proteome</keyword>
<dbReference type="InterPro" id="IPR004113">
    <property type="entry name" value="FAD-bd_oxidored_4_C"/>
</dbReference>
<feature type="region of interest" description="Disordered" evidence="10">
    <location>
        <begin position="217"/>
        <end position="294"/>
    </location>
</feature>
<keyword evidence="7" id="KW-0560">Oxidoreductase</keyword>
<dbReference type="PANTHER" id="PTHR43716:SF1">
    <property type="entry name" value="D-2-HYDROXYGLUTARATE DEHYDROGENASE, MITOCHONDRIAL"/>
    <property type="match status" value="1"/>
</dbReference>
<dbReference type="FunFam" id="3.30.43.10:FF:000011">
    <property type="entry name" value="D-lactate dehydrogenase (Cytochrome)"/>
    <property type="match status" value="1"/>
</dbReference>
<dbReference type="FunFam" id="3.30.70.2190:FF:000001">
    <property type="entry name" value="D-2-hydroxyglutarate dehydrogenase mitochondrial"/>
    <property type="match status" value="1"/>
</dbReference>
<evidence type="ECO:0000313" key="13">
    <source>
        <dbReference type="EMBL" id="PVV04047.1"/>
    </source>
</evidence>
<dbReference type="Gene3D" id="3.30.70.2190">
    <property type="match status" value="1"/>
</dbReference>
<keyword evidence="5" id="KW-0285">Flavoprotein</keyword>
<dbReference type="PANTHER" id="PTHR43716">
    <property type="entry name" value="D-2-HYDROXYGLUTARATE DEHYDROGENASE, MITOCHONDRIAL"/>
    <property type="match status" value="1"/>
</dbReference>
<feature type="domain" description="SH3" evidence="11">
    <location>
        <begin position="296"/>
        <end position="361"/>
    </location>
</feature>
<dbReference type="Pfam" id="PF04366">
    <property type="entry name" value="Ysc84"/>
    <property type="match status" value="1"/>
</dbReference>
<evidence type="ECO:0000256" key="7">
    <source>
        <dbReference type="ARBA" id="ARBA00023002"/>
    </source>
</evidence>
<dbReference type="PROSITE" id="PS51387">
    <property type="entry name" value="FAD_PCMH"/>
    <property type="match status" value="1"/>
</dbReference>
<dbReference type="Gene3D" id="2.30.30.40">
    <property type="entry name" value="SH3 Domains"/>
    <property type="match status" value="1"/>
</dbReference>
<feature type="compositionally biased region" description="Polar residues" evidence="10">
    <location>
        <begin position="236"/>
        <end position="265"/>
    </location>
</feature>
<dbReference type="Pfam" id="PF01565">
    <property type="entry name" value="FAD_binding_4"/>
    <property type="match status" value="1"/>
</dbReference>
<dbReference type="InterPro" id="IPR001452">
    <property type="entry name" value="SH3_domain"/>
</dbReference>
<evidence type="ECO:0000256" key="6">
    <source>
        <dbReference type="ARBA" id="ARBA00022827"/>
    </source>
</evidence>
<name>A0A2T9ZHR0_9FUNG</name>
<dbReference type="InterPro" id="IPR016171">
    <property type="entry name" value="Vanillyl_alc_oxidase_C-sub2"/>
</dbReference>
<evidence type="ECO:0000256" key="5">
    <source>
        <dbReference type="ARBA" id="ARBA00022630"/>
    </source>
</evidence>
<keyword evidence="4 9" id="KW-0728">SH3 domain</keyword>
<evidence type="ECO:0000256" key="2">
    <source>
        <dbReference type="ARBA" id="ARBA00007761"/>
    </source>
</evidence>
<reference evidence="13 14" key="1">
    <citation type="journal article" date="2018" name="MBio">
        <title>Comparative Genomics Reveals the Core Gene Toolbox for the Fungus-Insect Symbiosis.</title>
        <authorList>
            <person name="Wang Y."/>
            <person name="Stata M."/>
            <person name="Wang W."/>
            <person name="Stajich J.E."/>
            <person name="White M.M."/>
            <person name="Moncalvo J.M."/>
        </authorList>
    </citation>
    <scope>NUCLEOTIDE SEQUENCE [LARGE SCALE GENOMIC DNA]</scope>
    <source>
        <strain evidence="13 14">SC-DP-2</strain>
    </source>
</reference>
<dbReference type="InterPro" id="IPR033643">
    <property type="entry name" value="SYLF_SH3YL1-like"/>
</dbReference>
<keyword evidence="6" id="KW-0274">FAD</keyword>
<dbReference type="InterPro" id="IPR007461">
    <property type="entry name" value="Ysc84_actin-binding"/>
</dbReference>
<dbReference type="EMBL" id="MBFS01000166">
    <property type="protein sequence ID" value="PVV04047.1"/>
    <property type="molecule type" value="Genomic_DNA"/>
</dbReference>
<dbReference type="Proteomes" id="UP000245609">
    <property type="component" value="Unassembled WGS sequence"/>
</dbReference>
<comment type="similarity">
    <text evidence="2">Belongs to the SH3YL1 family.</text>
</comment>
<comment type="catalytic activity">
    <reaction evidence="8">
        <text>(R)-lactate + 2 Fe(III)-[cytochrome c] = 2 Fe(II)-[cytochrome c] + pyruvate + 2 H(+)</text>
        <dbReference type="Rhea" id="RHEA:13521"/>
        <dbReference type="Rhea" id="RHEA-COMP:10350"/>
        <dbReference type="Rhea" id="RHEA-COMP:14399"/>
        <dbReference type="ChEBI" id="CHEBI:15361"/>
        <dbReference type="ChEBI" id="CHEBI:15378"/>
        <dbReference type="ChEBI" id="CHEBI:16004"/>
        <dbReference type="ChEBI" id="CHEBI:29033"/>
        <dbReference type="ChEBI" id="CHEBI:29034"/>
        <dbReference type="EC" id="1.1.2.4"/>
    </reaction>
</comment>
<dbReference type="CDD" id="cd11525">
    <property type="entry name" value="SYLF_SH3YL1_like"/>
    <property type="match status" value="1"/>
</dbReference>
<dbReference type="Gene3D" id="3.30.70.2740">
    <property type="match status" value="1"/>
</dbReference>
<proteinExistence type="inferred from homology"/>
<dbReference type="PROSITE" id="PS50002">
    <property type="entry name" value="SH3"/>
    <property type="match status" value="1"/>
</dbReference>
<evidence type="ECO:0000256" key="9">
    <source>
        <dbReference type="PROSITE-ProRule" id="PRU00192"/>
    </source>
</evidence>
<dbReference type="SMART" id="SM00326">
    <property type="entry name" value="SH3"/>
    <property type="match status" value="1"/>
</dbReference>
<protein>
    <recommendedName>
        <fullName evidence="15">FAD-binding PCMH-type domain-containing protein</fullName>
    </recommendedName>
</protein>
<dbReference type="InterPro" id="IPR016166">
    <property type="entry name" value="FAD-bd_PCMH"/>
</dbReference>
<dbReference type="SUPFAM" id="SSF56176">
    <property type="entry name" value="FAD-binding/transporter-associated domain-like"/>
    <property type="match status" value="1"/>
</dbReference>
<dbReference type="FunFam" id="1.10.45.10:FF:000001">
    <property type="entry name" value="D-lactate dehydrogenase mitochondrial"/>
    <property type="match status" value="1"/>
</dbReference>
<dbReference type="Gene3D" id="3.30.465.10">
    <property type="match status" value="1"/>
</dbReference>
<dbReference type="Pfam" id="PF00018">
    <property type="entry name" value="SH3_1"/>
    <property type="match status" value="1"/>
</dbReference>
<evidence type="ECO:0000256" key="1">
    <source>
        <dbReference type="ARBA" id="ARBA00001974"/>
    </source>
</evidence>
<evidence type="ECO:0000259" key="11">
    <source>
        <dbReference type="PROSITE" id="PS50002"/>
    </source>
</evidence>
<dbReference type="InterPro" id="IPR051264">
    <property type="entry name" value="FAD-oxidored/transferase_4"/>
</dbReference>
<dbReference type="AlphaFoldDB" id="A0A2T9ZHR0"/>
<evidence type="ECO:0000313" key="14">
    <source>
        <dbReference type="Proteomes" id="UP000245609"/>
    </source>
</evidence>
<dbReference type="FunFam" id="3.30.465.10:FF:000001">
    <property type="entry name" value="D-2-hydroxyglutarate dehydrogenase, mitochondrial"/>
    <property type="match status" value="1"/>
</dbReference>
<evidence type="ECO:0000256" key="10">
    <source>
        <dbReference type="SAM" id="MobiDB-lite"/>
    </source>
</evidence>
<evidence type="ECO:0000256" key="8">
    <source>
        <dbReference type="ARBA" id="ARBA00051436"/>
    </source>
</evidence>
<dbReference type="InterPro" id="IPR006094">
    <property type="entry name" value="Oxid_FAD_bind_N"/>
</dbReference>
<comment type="cofactor">
    <cofactor evidence="1">
        <name>FAD</name>
        <dbReference type="ChEBI" id="CHEBI:57692"/>
    </cofactor>
</comment>